<feature type="domain" description="DUF418" evidence="2">
    <location>
        <begin position="217"/>
        <end position="364"/>
    </location>
</feature>
<keyword evidence="1" id="KW-0472">Membrane</keyword>
<feature type="transmembrane region" description="Helical" evidence="1">
    <location>
        <begin position="140"/>
        <end position="161"/>
    </location>
</feature>
<evidence type="ECO:0000313" key="3">
    <source>
        <dbReference type="EMBL" id="MBD8038571.1"/>
    </source>
</evidence>
<name>A0ABR8Y2X9_9BACL</name>
<accession>A0ABR8Y2X9</accession>
<gene>
    <name evidence="3" type="ORF">H9635_17645</name>
</gene>
<organism evidence="3 4">
    <name type="scientific">Solibacillus faecavium</name>
    <dbReference type="NCBI Taxonomy" id="2762221"/>
    <lineage>
        <taxon>Bacteria</taxon>
        <taxon>Bacillati</taxon>
        <taxon>Bacillota</taxon>
        <taxon>Bacilli</taxon>
        <taxon>Bacillales</taxon>
        <taxon>Caryophanaceae</taxon>
        <taxon>Solibacillus</taxon>
    </lineage>
</organism>
<feature type="transmembrane region" description="Helical" evidence="1">
    <location>
        <begin position="236"/>
        <end position="258"/>
    </location>
</feature>
<keyword evidence="4" id="KW-1185">Reference proteome</keyword>
<dbReference type="Pfam" id="PF04235">
    <property type="entry name" value="DUF418"/>
    <property type="match status" value="1"/>
</dbReference>
<sequence length="372" mass="41943">MKRIALIDILRGIAILGTLGTNIWIFAHLGDLKYITTTDFSSWSNMNDILRMLVLFVFNGKLLGMLTIMFGVGMAIKYEQSIRRNKPWIGVYKWVIVFLMVEGLLHYVFVMEYDVLMSYAVTAAIIAVILKRGERAMTRALWVAGAIHLGMIALIFTSMLLGPAFSMASSPELIAIYAEGTWLEQVQNRLANFMFFRTEAIFIIPLNICLFIIGIKLMRSGAFSFTERGIAIQRKLLTWGLGLGLPLNVLTFVPGGLFDFPVRYIFAPVLALGYIGLIAFIVRKCSTWGMWKWLEKTGRMSLSCYILQNLTATAIFYGWGLGLGGNVNSVEIIGIFCMIVIGQIILANIWLAKFPYGPIEWLRKGMLQRLER</sequence>
<feature type="transmembrane region" description="Helical" evidence="1">
    <location>
        <begin position="12"/>
        <end position="29"/>
    </location>
</feature>
<proteinExistence type="predicted"/>
<feature type="transmembrane region" description="Helical" evidence="1">
    <location>
        <begin position="264"/>
        <end position="282"/>
    </location>
</feature>
<dbReference type="Proteomes" id="UP000619101">
    <property type="component" value="Unassembled WGS sequence"/>
</dbReference>
<keyword evidence="1" id="KW-1133">Transmembrane helix</keyword>
<dbReference type="PANTHER" id="PTHR30590">
    <property type="entry name" value="INNER MEMBRANE PROTEIN"/>
    <property type="match status" value="1"/>
</dbReference>
<dbReference type="InterPro" id="IPR007349">
    <property type="entry name" value="DUF418"/>
</dbReference>
<dbReference type="EMBL" id="JACSPZ010000012">
    <property type="protein sequence ID" value="MBD8038571.1"/>
    <property type="molecule type" value="Genomic_DNA"/>
</dbReference>
<feature type="transmembrane region" description="Helical" evidence="1">
    <location>
        <begin position="49"/>
        <end position="76"/>
    </location>
</feature>
<keyword evidence="1" id="KW-0812">Transmembrane</keyword>
<evidence type="ECO:0000313" key="4">
    <source>
        <dbReference type="Proteomes" id="UP000619101"/>
    </source>
</evidence>
<feature type="transmembrane region" description="Helical" evidence="1">
    <location>
        <begin position="332"/>
        <end position="351"/>
    </location>
</feature>
<reference evidence="3 4" key="1">
    <citation type="submission" date="2020-08" db="EMBL/GenBank/DDBJ databases">
        <title>A Genomic Blueprint of the Chicken Gut Microbiome.</title>
        <authorList>
            <person name="Gilroy R."/>
            <person name="Ravi A."/>
            <person name="Getino M."/>
            <person name="Pursley I."/>
            <person name="Horton D.L."/>
            <person name="Alikhan N.-F."/>
            <person name="Baker D."/>
            <person name="Gharbi K."/>
            <person name="Hall N."/>
            <person name="Watson M."/>
            <person name="Adriaenssens E.M."/>
            <person name="Foster-Nyarko E."/>
            <person name="Jarju S."/>
            <person name="Secka A."/>
            <person name="Antonio M."/>
            <person name="Oren A."/>
            <person name="Chaudhuri R."/>
            <person name="La Ragione R.M."/>
            <person name="Hildebrand F."/>
            <person name="Pallen M.J."/>
        </authorList>
    </citation>
    <scope>NUCLEOTIDE SEQUENCE [LARGE SCALE GENOMIC DNA]</scope>
    <source>
        <strain evidence="3 4">A46</strain>
    </source>
</reference>
<comment type="caution">
    <text evidence="3">The sequence shown here is derived from an EMBL/GenBank/DDBJ whole genome shotgun (WGS) entry which is preliminary data.</text>
</comment>
<dbReference type="RefSeq" id="WP_191701631.1">
    <property type="nucleotide sequence ID" value="NZ_JACSPZ010000012.1"/>
</dbReference>
<dbReference type="PANTHER" id="PTHR30590:SF2">
    <property type="entry name" value="INNER MEMBRANE PROTEIN"/>
    <property type="match status" value="1"/>
</dbReference>
<feature type="transmembrane region" description="Helical" evidence="1">
    <location>
        <begin position="302"/>
        <end position="320"/>
    </location>
</feature>
<evidence type="ECO:0000259" key="2">
    <source>
        <dbReference type="Pfam" id="PF04235"/>
    </source>
</evidence>
<feature type="transmembrane region" description="Helical" evidence="1">
    <location>
        <begin position="88"/>
        <end position="109"/>
    </location>
</feature>
<feature type="transmembrane region" description="Helical" evidence="1">
    <location>
        <begin position="115"/>
        <end position="133"/>
    </location>
</feature>
<feature type="transmembrane region" description="Helical" evidence="1">
    <location>
        <begin position="194"/>
        <end position="215"/>
    </location>
</feature>
<dbReference type="InterPro" id="IPR052529">
    <property type="entry name" value="Bact_Transport_Assoc"/>
</dbReference>
<protein>
    <submittedName>
        <fullName evidence="3">DUF418 domain-containing protein</fullName>
    </submittedName>
</protein>
<evidence type="ECO:0000256" key="1">
    <source>
        <dbReference type="SAM" id="Phobius"/>
    </source>
</evidence>